<evidence type="ECO:0000259" key="1">
    <source>
        <dbReference type="Pfam" id="PF08279"/>
    </source>
</evidence>
<evidence type="ECO:0000313" key="2">
    <source>
        <dbReference type="EMBL" id="RIN06541.1"/>
    </source>
</evidence>
<sequence length="78" mass="9750">MNRSHRLLSIYTRFLQRKKLDKLELSTEFKVSERTIIRDIQEIRNYFYDNDEWIEKKEIYYDYTNYKYSIKNGGKINL</sequence>
<proteinExistence type="predicted"/>
<dbReference type="OrthoDB" id="86031at2"/>
<accession>A0A418IJR9</accession>
<reference evidence="2 3" key="1">
    <citation type="journal article" date="2016" name="Front. Microbiol.">
        <title>Comprehensive Phylogenetic Analysis of Bovine Non-aureus Staphylococci Species Based on Whole-Genome Sequencing.</title>
        <authorList>
            <person name="Naushad S."/>
            <person name="Barkema H.W."/>
            <person name="Luby C."/>
            <person name="Condas L.A."/>
            <person name="Nobrega D.B."/>
            <person name="Carson D.A."/>
            <person name="De Buck J."/>
        </authorList>
    </citation>
    <scope>NUCLEOTIDE SEQUENCE [LARGE SCALE GENOMIC DNA]</scope>
    <source>
        <strain evidence="2 3">SNUC 102</strain>
    </source>
</reference>
<dbReference type="AlphaFoldDB" id="A0A418IJR9"/>
<dbReference type="RefSeq" id="WP_119604294.1">
    <property type="nucleotide sequence ID" value="NZ_CABIWF010000011.1"/>
</dbReference>
<dbReference type="EMBL" id="QXUL01000127">
    <property type="protein sequence ID" value="RIN06541.1"/>
    <property type="molecule type" value="Genomic_DNA"/>
</dbReference>
<feature type="domain" description="Helix-turn-helix type 11" evidence="1">
    <location>
        <begin position="6"/>
        <end position="47"/>
    </location>
</feature>
<dbReference type="InterPro" id="IPR036388">
    <property type="entry name" value="WH-like_DNA-bd_sf"/>
</dbReference>
<comment type="caution">
    <text evidence="2">The sequence shown here is derived from an EMBL/GenBank/DDBJ whole genome shotgun (WGS) entry which is preliminary data.</text>
</comment>
<dbReference type="InterPro" id="IPR013196">
    <property type="entry name" value="HTH_11"/>
</dbReference>
<protein>
    <submittedName>
        <fullName evidence="2">HTH domain-containing protein</fullName>
    </submittedName>
</protein>
<dbReference type="Proteomes" id="UP000285567">
    <property type="component" value="Unassembled WGS sequence"/>
</dbReference>
<organism evidence="2 3">
    <name type="scientific">Staphylococcus xylosus</name>
    <dbReference type="NCBI Taxonomy" id="1288"/>
    <lineage>
        <taxon>Bacteria</taxon>
        <taxon>Bacillati</taxon>
        <taxon>Bacillota</taxon>
        <taxon>Bacilli</taxon>
        <taxon>Bacillales</taxon>
        <taxon>Staphylococcaceae</taxon>
        <taxon>Staphylococcus</taxon>
    </lineage>
</organism>
<evidence type="ECO:0000313" key="3">
    <source>
        <dbReference type="Proteomes" id="UP000285567"/>
    </source>
</evidence>
<dbReference type="Gene3D" id="1.10.10.10">
    <property type="entry name" value="Winged helix-like DNA-binding domain superfamily/Winged helix DNA-binding domain"/>
    <property type="match status" value="1"/>
</dbReference>
<gene>
    <name evidence="2" type="ORF">BU097_14160</name>
</gene>
<dbReference type="Pfam" id="PF08279">
    <property type="entry name" value="HTH_11"/>
    <property type="match status" value="1"/>
</dbReference>
<keyword evidence="3" id="KW-1185">Reference proteome</keyword>
<name>A0A418IJR9_STAXY</name>